<dbReference type="EMBL" id="SKBU01000029">
    <property type="protein sequence ID" value="TCJ15093.1"/>
    <property type="molecule type" value="Genomic_DNA"/>
</dbReference>
<dbReference type="PANTHER" id="PTHR13061:SF29">
    <property type="entry name" value="GAMMA CARBONIC ANHYDRASE-LIKE 1, MITOCHONDRIAL-RELATED"/>
    <property type="match status" value="1"/>
</dbReference>
<dbReference type="InterPro" id="IPR011004">
    <property type="entry name" value="Trimer_LpxA-like_sf"/>
</dbReference>
<protein>
    <submittedName>
        <fullName evidence="1">Gamma carbonic anhydrase family protein</fullName>
    </submittedName>
</protein>
<dbReference type="InterPro" id="IPR050484">
    <property type="entry name" value="Transf_Hexapept/Carb_Anhydrase"/>
</dbReference>
<dbReference type="AlphaFoldDB" id="A0A4R1BDF5"/>
<dbReference type="CDD" id="cd04645">
    <property type="entry name" value="LbH_gamma_CA_like"/>
    <property type="match status" value="1"/>
</dbReference>
<gene>
    <name evidence="1" type="ORF">E0L93_13525</name>
</gene>
<dbReference type="OrthoDB" id="9803036at2"/>
<comment type="caution">
    <text evidence="1">The sequence shown here is derived from an EMBL/GenBank/DDBJ whole genome shotgun (WGS) entry which is preliminary data.</text>
</comment>
<dbReference type="Gene3D" id="2.160.10.10">
    <property type="entry name" value="Hexapeptide repeat proteins"/>
    <property type="match status" value="1"/>
</dbReference>
<dbReference type="SUPFAM" id="SSF51161">
    <property type="entry name" value="Trimeric LpxA-like enzymes"/>
    <property type="match status" value="1"/>
</dbReference>
<accession>A0A4R1BDF5</accession>
<evidence type="ECO:0000313" key="1">
    <source>
        <dbReference type="EMBL" id="TCJ15093.1"/>
    </source>
</evidence>
<proteinExistence type="predicted"/>
<reference evidence="1 2" key="1">
    <citation type="submission" date="2019-03" db="EMBL/GenBank/DDBJ databases">
        <title>Whole genome sequence of a novel Rubrobacter taiwanensis strain, isolated from Yellowstone National Park.</title>
        <authorList>
            <person name="Freed S."/>
            <person name="Ramaley R.F."/>
            <person name="Kyndt J.A."/>
        </authorList>
    </citation>
    <scope>NUCLEOTIDE SEQUENCE [LARGE SCALE GENOMIC DNA]</scope>
    <source>
        <strain evidence="1 2">Yellowstone</strain>
    </source>
</reference>
<organism evidence="1 2">
    <name type="scientific">Rubrobacter taiwanensis</name>
    <dbReference type="NCBI Taxonomy" id="185139"/>
    <lineage>
        <taxon>Bacteria</taxon>
        <taxon>Bacillati</taxon>
        <taxon>Actinomycetota</taxon>
        <taxon>Rubrobacteria</taxon>
        <taxon>Rubrobacterales</taxon>
        <taxon>Rubrobacteraceae</taxon>
        <taxon>Rubrobacter</taxon>
    </lineage>
</organism>
<dbReference type="Pfam" id="PF00132">
    <property type="entry name" value="Hexapep"/>
    <property type="match status" value="1"/>
</dbReference>
<dbReference type="InterPro" id="IPR047324">
    <property type="entry name" value="LbH_gamma_CA-like"/>
</dbReference>
<dbReference type="PANTHER" id="PTHR13061">
    <property type="entry name" value="DYNACTIN SUBUNIT P25"/>
    <property type="match status" value="1"/>
</dbReference>
<sequence length="172" mass="17716">MISALGGVRPEIPPSAWVAPGAYVLGAVTLGEEASVWYGSVLRGDIEPITVGDRTNIQDGCVLHTDRGHPLIIGAGCTVGHNAVVHGCEIEDGCLVGMSATILTGVKIGGGSIVGAGAVVTEGSRFPPRSLILGVPARRIGEVSEEQAARIPLGAEHYTEHAARHREGLSEL</sequence>
<dbReference type="InterPro" id="IPR001451">
    <property type="entry name" value="Hexapep"/>
</dbReference>
<dbReference type="Proteomes" id="UP000295244">
    <property type="component" value="Unassembled WGS sequence"/>
</dbReference>
<evidence type="ECO:0000313" key="2">
    <source>
        <dbReference type="Proteomes" id="UP000295244"/>
    </source>
</evidence>
<keyword evidence="2" id="KW-1185">Reference proteome</keyword>
<name>A0A4R1BDF5_9ACTN</name>